<reference evidence="4" key="1">
    <citation type="submission" date="2016-09" db="EMBL/GenBank/DDBJ databases">
        <authorList>
            <person name="Gulvik C.A."/>
        </authorList>
    </citation>
    <scope>NUCLEOTIDE SEQUENCE [LARGE SCALE GENOMIC DNA]</scope>
    <source>
        <strain evidence="4">LMG 8895</strain>
    </source>
</reference>
<dbReference type="OrthoDB" id="1796373at2"/>
<protein>
    <submittedName>
        <fullName evidence="3">Cell surface protein</fullName>
    </submittedName>
</protein>
<feature type="region of interest" description="Disordered" evidence="1">
    <location>
        <begin position="195"/>
        <end position="218"/>
    </location>
</feature>
<dbReference type="AlphaFoldDB" id="A0A1E5H0E1"/>
<proteinExistence type="predicted"/>
<dbReference type="Proteomes" id="UP000095094">
    <property type="component" value="Unassembled WGS sequence"/>
</dbReference>
<keyword evidence="2" id="KW-0472">Membrane</keyword>
<dbReference type="EMBL" id="MIJY01000006">
    <property type="protein sequence ID" value="OEG18448.1"/>
    <property type="molecule type" value="Genomic_DNA"/>
</dbReference>
<keyword evidence="2" id="KW-1133">Transmembrane helix</keyword>
<comment type="caution">
    <text evidence="3">The sequence shown here is derived from an EMBL/GenBank/DDBJ whole genome shotgun (WGS) entry which is preliminary data.</text>
</comment>
<name>A0A1E5H0E1_9ENTE</name>
<evidence type="ECO:0000256" key="1">
    <source>
        <dbReference type="SAM" id="MobiDB-lite"/>
    </source>
</evidence>
<evidence type="ECO:0000256" key="2">
    <source>
        <dbReference type="SAM" id="Phobius"/>
    </source>
</evidence>
<gene>
    <name evidence="3" type="ORF">BCR25_16640</name>
</gene>
<evidence type="ECO:0000313" key="3">
    <source>
        <dbReference type="EMBL" id="OEG18448.1"/>
    </source>
</evidence>
<keyword evidence="2" id="KW-0812">Transmembrane</keyword>
<evidence type="ECO:0000313" key="4">
    <source>
        <dbReference type="Proteomes" id="UP000095094"/>
    </source>
</evidence>
<organism evidence="3 4">
    <name type="scientific">Enterococcus termitis</name>
    <dbReference type="NCBI Taxonomy" id="332950"/>
    <lineage>
        <taxon>Bacteria</taxon>
        <taxon>Bacillati</taxon>
        <taxon>Bacillota</taxon>
        <taxon>Bacilli</taxon>
        <taxon>Lactobacillales</taxon>
        <taxon>Enterococcaceae</taxon>
        <taxon>Enterococcus</taxon>
    </lineage>
</organism>
<feature type="transmembrane region" description="Helical" evidence="2">
    <location>
        <begin position="6"/>
        <end position="28"/>
    </location>
</feature>
<keyword evidence="4" id="KW-1185">Reference proteome</keyword>
<sequence>MNKTNVGIIILVANIFCIVCFLIVNTYFDKNKAKGTEVPIYAIHADYTLDVNNPNEVVGGSDYVFVGKVIDNTGTTYKNKTPLEQEDGSIKYLGEAFTNYKIEVITNLKNKLVTSKEITLAKQGGIREDGSAYDIFEDDLLPEAGKVYIFTAYTQDDGSLLVSGANSTVSFDKQTKNIDTPKELAETEEVQKYEDAVNNQISTETDNLDSVFDSNKED</sequence>
<dbReference type="RefSeq" id="WP_069662667.1">
    <property type="nucleotide sequence ID" value="NZ_JBHUJJ010000001.1"/>
</dbReference>
<accession>A0A1E5H0E1</accession>